<accession>A0A078AF21</accession>
<evidence type="ECO:0000313" key="2">
    <source>
        <dbReference type="EMBL" id="CDW80122.1"/>
    </source>
</evidence>
<gene>
    <name evidence="2" type="primary">Contig17198.g18318</name>
    <name evidence="2" type="ORF">STYLEM_9118</name>
</gene>
<feature type="compositionally biased region" description="Polar residues" evidence="1">
    <location>
        <begin position="1"/>
        <end position="28"/>
    </location>
</feature>
<evidence type="ECO:0000313" key="3">
    <source>
        <dbReference type="Proteomes" id="UP000039865"/>
    </source>
</evidence>
<feature type="compositionally biased region" description="Basic and acidic residues" evidence="1">
    <location>
        <begin position="73"/>
        <end position="85"/>
    </location>
</feature>
<dbReference type="EMBL" id="CCKQ01008657">
    <property type="protein sequence ID" value="CDW80122.1"/>
    <property type="molecule type" value="Genomic_DNA"/>
</dbReference>
<proteinExistence type="predicted"/>
<organism evidence="2 3">
    <name type="scientific">Stylonychia lemnae</name>
    <name type="common">Ciliate</name>
    <dbReference type="NCBI Taxonomy" id="5949"/>
    <lineage>
        <taxon>Eukaryota</taxon>
        <taxon>Sar</taxon>
        <taxon>Alveolata</taxon>
        <taxon>Ciliophora</taxon>
        <taxon>Intramacronucleata</taxon>
        <taxon>Spirotrichea</taxon>
        <taxon>Stichotrichia</taxon>
        <taxon>Sporadotrichida</taxon>
        <taxon>Oxytrichidae</taxon>
        <taxon>Stylonychinae</taxon>
        <taxon>Stylonychia</taxon>
    </lineage>
</organism>
<protein>
    <submittedName>
        <fullName evidence="2">Uncharacterized protein</fullName>
    </submittedName>
</protein>
<feature type="region of interest" description="Disordered" evidence="1">
    <location>
        <begin position="1"/>
        <end position="30"/>
    </location>
</feature>
<name>A0A078AF21_STYLE</name>
<sequence length="85" mass="9447">MIKSVSISRINSSQHNSSFISGAGSSMQGYEPSLKRQIFDRMDFDEENISFEEEIPEIAIAPKIVNGEGNDDVQDKHASDGEKQE</sequence>
<keyword evidence="3" id="KW-1185">Reference proteome</keyword>
<dbReference type="Proteomes" id="UP000039865">
    <property type="component" value="Unassembled WGS sequence"/>
</dbReference>
<dbReference type="InParanoid" id="A0A078AF21"/>
<feature type="region of interest" description="Disordered" evidence="1">
    <location>
        <begin position="61"/>
        <end position="85"/>
    </location>
</feature>
<evidence type="ECO:0000256" key="1">
    <source>
        <dbReference type="SAM" id="MobiDB-lite"/>
    </source>
</evidence>
<dbReference type="AlphaFoldDB" id="A0A078AF21"/>
<reference evidence="2 3" key="1">
    <citation type="submission" date="2014-06" db="EMBL/GenBank/DDBJ databases">
        <authorList>
            <person name="Swart Estienne"/>
        </authorList>
    </citation>
    <scope>NUCLEOTIDE SEQUENCE [LARGE SCALE GENOMIC DNA]</scope>
    <source>
        <strain evidence="2 3">130c</strain>
    </source>
</reference>